<evidence type="ECO:0000256" key="5">
    <source>
        <dbReference type="ARBA" id="ARBA00033748"/>
    </source>
</evidence>
<evidence type="ECO:0000256" key="4">
    <source>
        <dbReference type="ARBA" id="ARBA00023033"/>
    </source>
</evidence>
<dbReference type="Pfam" id="PF00296">
    <property type="entry name" value="Bac_luciferase"/>
    <property type="match status" value="1"/>
</dbReference>
<keyword evidence="3" id="KW-0560">Oxidoreductase</keyword>
<evidence type="ECO:0000313" key="7">
    <source>
        <dbReference type="EMBL" id="TVY91666.1"/>
    </source>
</evidence>
<dbReference type="InterPro" id="IPR016215">
    <property type="entry name" value="NTA_MOA"/>
</dbReference>
<protein>
    <submittedName>
        <fullName evidence="7">Dimethyl-sulfide monooxygenase</fullName>
    </submittedName>
</protein>
<feature type="domain" description="Luciferase-like" evidence="6">
    <location>
        <begin position="31"/>
        <end position="253"/>
    </location>
</feature>
<dbReference type="SUPFAM" id="SSF51679">
    <property type="entry name" value="Bacterial luciferase-like"/>
    <property type="match status" value="1"/>
</dbReference>
<dbReference type="Gene3D" id="3.20.20.30">
    <property type="entry name" value="Luciferase-like domain"/>
    <property type="match status" value="1"/>
</dbReference>
<reference evidence="7 8" key="1">
    <citation type="submission" date="2018-05" db="EMBL/GenBank/DDBJ databases">
        <title>Genome sequencing and assembly of the regulated plant pathogen Lachnellula willkommii and related sister species for the development of diagnostic species identification markers.</title>
        <authorList>
            <person name="Giroux E."/>
            <person name="Bilodeau G."/>
        </authorList>
    </citation>
    <scope>NUCLEOTIDE SEQUENCE [LARGE SCALE GENOMIC DNA]</scope>
    <source>
        <strain evidence="7 8">CBS 172.35</strain>
    </source>
</reference>
<dbReference type="PANTHER" id="PTHR30011">
    <property type="entry name" value="ALKANESULFONATE MONOOXYGENASE-RELATED"/>
    <property type="match status" value="1"/>
</dbReference>
<keyword evidence="2" id="KW-0288">FMN</keyword>
<dbReference type="EMBL" id="QGML01000492">
    <property type="protein sequence ID" value="TVY91666.1"/>
    <property type="molecule type" value="Genomic_DNA"/>
</dbReference>
<evidence type="ECO:0000256" key="1">
    <source>
        <dbReference type="ARBA" id="ARBA00022630"/>
    </source>
</evidence>
<proteinExistence type="inferred from homology"/>
<name>A0A559MFE3_9HELO</name>
<feature type="non-terminal residue" evidence="7">
    <location>
        <position position="256"/>
    </location>
</feature>
<dbReference type="InterPro" id="IPR011251">
    <property type="entry name" value="Luciferase-like_dom"/>
</dbReference>
<comment type="similarity">
    <text evidence="5">Belongs to the NtaA/SnaA/DszA monooxygenase family.</text>
</comment>
<keyword evidence="8" id="KW-1185">Reference proteome</keyword>
<dbReference type="GO" id="GO:0004497">
    <property type="term" value="F:monooxygenase activity"/>
    <property type="evidence" value="ECO:0007669"/>
    <property type="project" value="UniProtKB-KW"/>
</dbReference>
<sequence length="256" mass="28399">MAEERPKKQWIMNAFAIFSPGHLAPGQWKHPEDRAGDYTDLTYWTDLAKILEAGKFHGLFLADHLGIYDVYKGPGNSAPALESGAQFPIGDPFLLISAMAAATKSLSFAITASTTYENPYATARRFSTLDHLTNGRVGWNVVTSYLESAAKAFGLSEQIPHDERYERADEYLEVVYKLLEGSWKDDSRIKDTVSGKYSLPDRVRAIHHDGKYFKCTATHQLHPSVQRTPFILQAGASSAGKNFAAKHSEAMFLPGL</sequence>
<evidence type="ECO:0000256" key="2">
    <source>
        <dbReference type="ARBA" id="ARBA00022643"/>
    </source>
</evidence>
<dbReference type="Proteomes" id="UP000315522">
    <property type="component" value="Unassembled WGS sequence"/>
</dbReference>
<accession>A0A559MFE3</accession>
<evidence type="ECO:0000313" key="8">
    <source>
        <dbReference type="Proteomes" id="UP000315522"/>
    </source>
</evidence>
<comment type="caution">
    <text evidence="7">The sequence shown here is derived from an EMBL/GenBank/DDBJ whole genome shotgun (WGS) entry which is preliminary data.</text>
</comment>
<organism evidence="7 8">
    <name type="scientific">Lachnellula willkommii</name>
    <dbReference type="NCBI Taxonomy" id="215461"/>
    <lineage>
        <taxon>Eukaryota</taxon>
        <taxon>Fungi</taxon>
        <taxon>Dikarya</taxon>
        <taxon>Ascomycota</taxon>
        <taxon>Pezizomycotina</taxon>
        <taxon>Leotiomycetes</taxon>
        <taxon>Helotiales</taxon>
        <taxon>Lachnaceae</taxon>
        <taxon>Lachnellula</taxon>
    </lineage>
</organism>
<dbReference type="AlphaFoldDB" id="A0A559MFE3"/>
<evidence type="ECO:0000256" key="3">
    <source>
        <dbReference type="ARBA" id="ARBA00023002"/>
    </source>
</evidence>
<dbReference type="GO" id="GO:0016705">
    <property type="term" value="F:oxidoreductase activity, acting on paired donors, with incorporation or reduction of molecular oxygen"/>
    <property type="evidence" value="ECO:0007669"/>
    <property type="project" value="InterPro"/>
</dbReference>
<dbReference type="InterPro" id="IPR051260">
    <property type="entry name" value="Diverse_substr_monoxygenases"/>
</dbReference>
<gene>
    <name evidence="7" type="primary">dmoA_0</name>
    <name evidence="7" type="ORF">LAWI1_G001401</name>
</gene>
<keyword evidence="4 7" id="KW-0503">Monooxygenase</keyword>
<dbReference type="PANTHER" id="PTHR30011:SF16">
    <property type="entry name" value="C2H2 FINGER DOMAIN TRANSCRIPTION FACTOR (EUROFUNG)-RELATED"/>
    <property type="match status" value="1"/>
</dbReference>
<evidence type="ECO:0000259" key="6">
    <source>
        <dbReference type="Pfam" id="PF00296"/>
    </source>
</evidence>
<dbReference type="InterPro" id="IPR036661">
    <property type="entry name" value="Luciferase-like_sf"/>
</dbReference>
<keyword evidence="1" id="KW-0285">Flavoprotein</keyword>
<dbReference type="NCBIfam" id="TIGR03860">
    <property type="entry name" value="FMN_nitrolo"/>
    <property type="match status" value="1"/>
</dbReference>